<protein>
    <submittedName>
        <fullName evidence="4">Subunit of proteaseome activator complex, putative</fullName>
    </submittedName>
</protein>
<dbReference type="InterPro" id="IPR009077">
    <property type="entry name" value="Proteasome_activ_PA28"/>
</dbReference>
<accession>S6BMZ2</accession>
<evidence type="ECO:0000256" key="2">
    <source>
        <dbReference type="ARBA" id="ARBA00022942"/>
    </source>
</evidence>
<feature type="domain" description="Proteasome activator PA28 C-terminal" evidence="3">
    <location>
        <begin position="106"/>
        <end position="247"/>
    </location>
</feature>
<sequence>MHIYANMDKRLNGLSVDPVDSTIKEQHNTFKEEVTRLALESLRERIPRKILHFSKLVKEKSSGCGLFHSQDLDSVSYRVSGIQENESKRIKRDVSETVNDVHVFTPSHKQILDELQNIKAEASELIEIIGNIKVWIQLNEPRIEDGNNFGVGIQEEVILELTRVEDTAFNLFESIVKYYMARAKLCTKVLKYPHVSDYSEAIRELDEKEWIHIKITHVDMRNNYSMIYDLLCKNWEKVVKPKSENNHYRMTF</sequence>
<keyword evidence="4" id="KW-0645">Protease</keyword>
<dbReference type="AlphaFoldDB" id="S6BMZ2"/>
<dbReference type="InterPro" id="IPR003186">
    <property type="entry name" value="PA28_C"/>
</dbReference>
<proteinExistence type="evidence at transcript level"/>
<evidence type="ECO:0000313" key="4">
    <source>
        <dbReference type="EMBL" id="BAN65447.1"/>
    </source>
</evidence>
<dbReference type="GO" id="GO:2000045">
    <property type="term" value="P:regulation of G1/S transition of mitotic cell cycle"/>
    <property type="evidence" value="ECO:0007669"/>
    <property type="project" value="TreeGrafter"/>
</dbReference>
<evidence type="ECO:0000256" key="1">
    <source>
        <dbReference type="ARBA" id="ARBA00005883"/>
    </source>
</evidence>
<dbReference type="GO" id="GO:0008233">
    <property type="term" value="F:peptidase activity"/>
    <property type="evidence" value="ECO:0007669"/>
    <property type="project" value="UniProtKB-KW"/>
</dbReference>
<dbReference type="InterPro" id="IPR036252">
    <property type="entry name" value="Proteasome_activ_sf"/>
</dbReference>
<dbReference type="GO" id="GO:0061133">
    <property type="term" value="F:endopeptidase activator activity"/>
    <property type="evidence" value="ECO:0007669"/>
    <property type="project" value="TreeGrafter"/>
</dbReference>
<dbReference type="GO" id="GO:0008537">
    <property type="term" value="C:proteasome activator complex"/>
    <property type="evidence" value="ECO:0007669"/>
    <property type="project" value="InterPro"/>
</dbReference>
<dbReference type="Pfam" id="PF02252">
    <property type="entry name" value="PA28_C"/>
    <property type="match status" value="1"/>
</dbReference>
<dbReference type="InterPro" id="IPR036997">
    <property type="entry name" value="PA28_C_sf"/>
</dbReference>
<organism evidence="4">
    <name type="scientific">Babesia bovis</name>
    <dbReference type="NCBI Taxonomy" id="5865"/>
    <lineage>
        <taxon>Eukaryota</taxon>
        <taxon>Sar</taxon>
        <taxon>Alveolata</taxon>
        <taxon>Apicomplexa</taxon>
        <taxon>Aconoidasida</taxon>
        <taxon>Piroplasmida</taxon>
        <taxon>Babesiidae</taxon>
        <taxon>Babesia</taxon>
    </lineage>
</organism>
<dbReference type="PANTHER" id="PTHR10660:SF2">
    <property type="entry name" value="LD45860P"/>
    <property type="match status" value="1"/>
</dbReference>
<keyword evidence="4" id="KW-0378">Hydrolase</keyword>
<dbReference type="VEuPathDB" id="PiroplasmaDB:BBOV_II005350"/>
<comment type="similarity">
    <text evidence="1">Belongs to the PA28 family.</text>
</comment>
<name>S6BMZ2_BABBO</name>
<dbReference type="GO" id="GO:0005654">
    <property type="term" value="C:nucleoplasm"/>
    <property type="evidence" value="ECO:0007669"/>
    <property type="project" value="TreeGrafter"/>
</dbReference>
<dbReference type="EMBL" id="AK441653">
    <property type="protein sequence ID" value="BAN65447.1"/>
    <property type="molecule type" value="mRNA"/>
</dbReference>
<reference evidence="4" key="1">
    <citation type="journal article" date="2014" name="BMC Genomics">
        <title>The Babesia bovis gene and promoter model: an update from full-length EST analysis.</title>
        <authorList>
            <person name="Yamagishi J."/>
            <person name="Wakaguri H."/>
            <person name="Yokoyama N."/>
            <person name="Yamashita R."/>
            <person name="Suzuki Y."/>
            <person name="Xuan X."/>
            <person name="Igarashi I."/>
        </authorList>
    </citation>
    <scope>NUCLEOTIDE SEQUENCE</scope>
    <source>
        <strain evidence="4">Texas</strain>
    </source>
</reference>
<dbReference type="GO" id="GO:0006508">
    <property type="term" value="P:proteolysis"/>
    <property type="evidence" value="ECO:0007669"/>
    <property type="project" value="UniProtKB-KW"/>
</dbReference>
<keyword evidence="2" id="KW-0647">Proteasome</keyword>
<gene>
    <name evidence="4" type="primary">BBOV_II005350</name>
</gene>
<dbReference type="FunFam" id="1.20.120.180:FF:000002">
    <property type="entry name" value="Proteasome activator complex subunit 1"/>
    <property type="match status" value="1"/>
</dbReference>
<dbReference type="GO" id="GO:0005737">
    <property type="term" value="C:cytoplasm"/>
    <property type="evidence" value="ECO:0007669"/>
    <property type="project" value="TreeGrafter"/>
</dbReference>
<dbReference type="Gene3D" id="1.20.120.180">
    <property type="entry name" value="Proteasome activator pa28, C-terminal domain"/>
    <property type="match status" value="1"/>
</dbReference>
<dbReference type="PANTHER" id="PTHR10660">
    <property type="entry name" value="PROTEASOME REGULATOR PA28"/>
    <property type="match status" value="1"/>
</dbReference>
<dbReference type="SUPFAM" id="SSF47216">
    <property type="entry name" value="Proteasome activator"/>
    <property type="match status" value="1"/>
</dbReference>
<dbReference type="GO" id="GO:0061136">
    <property type="term" value="P:regulation of proteasomal protein catabolic process"/>
    <property type="evidence" value="ECO:0007669"/>
    <property type="project" value="TreeGrafter"/>
</dbReference>
<evidence type="ECO:0000259" key="3">
    <source>
        <dbReference type="Pfam" id="PF02252"/>
    </source>
</evidence>